<evidence type="ECO:0000256" key="1">
    <source>
        <dbReference type="SAM" id="MobiDB-lite"/>
    </source>
</evidence>
<organism evidence="2">
    <name type="scientific">Ajellomyces dermatitidis (strain ATCC 18188 / CBS 674.68)</name>
    <name type="common">Blastomyces dermatitidis</name>
    <dbReference type="NCBI Taxonomy" id="653446"/>
    <lineage>
        <taxon>Eukaryota</taxon>
        <taxon>Fungi</taxon>
        <taxon>Dikarya</taxon>
        <taxon>Ascomycota</taxon>
        <taxon>Pezizomycotina</taxon>
        <taxon>Eurotiomycetes</taxon>
        <taxon>Eurotiomycetidae</taxon>
        <taxon>Onygenales</taxon>
        <taxon>Ajellomycetaceae</taxon>
        <taxon>Blastomyces</taxon>
    </lineage>
</organism>
<feature type="compositionally biased region" description="Low complexity" evidence="1">
    <location>
        <begin position="21"/>
        <end position="33"/>
    </location>
</feature>
<name>A0A0J9EP78_AJEDA</name>
<accession>A0A0J9EP78</accession>
<protein>
    <submittedName>
        <fullName evidence="2">Uncharacterized protein</fullName>
    </submittedName>
</protein>
<evidence type="ECO:0000313" key="2">
    <source>
        <dbReference type="EMBL" id="KMW67832.1"/>
    </source>
</evidence>
<reference evidence="2" key="1">
    <citation type="submission" date="2010-03" db="EMBL/GenBank/DDBJ databases">
        <title>Annotation of Blastomyces dermatitidis strain ATCC 18188.</title>
        <authorList>
            <consortium name="The Broad Institute Genome Sequencing Platform"/>
            <consortium name="Broad Institute Genome Sequencing Center for Infectious Disease."/>
            <person name="Cuomo C."/>
            <person name="Klein B."/>
            <person name="Sullivan T."/>
            <person name="Heitman J."/>
            <person name="Young S."/>
            <person name="Zeng Q."/>
            <person name="Gargeya S."/>
            <person name="Alvarado L."/>
            <person name="Berlin A.M."/>
            <person name="Chapman S.B."/>
            <person name="Chen Z."/>
            <person name="Freedman E."/>
            <person name="Gellesch M."/>
            <person name="Goldberg J."/>
            <person name="Griggs A."/>
            <person name="Gujja S."/>
            <person name="Heilman E."/>
            <person name="Heiman D."/>
            <person name="Howarth C."/>
            <person name="Mehta T."/>
            <person name="Neiman D."/>
            <person name="Pearson M."/>
            <person name="Roberts A."/>
            <person name="Saif S."/>
            <person name="Shea T."/>
            <person name="Shenoy N."/>
            <person name="Sisk P."/>
            <person name="Stolte C."/>
            <person name="Sykes S."/>
            <person name="White J."/>
            <person name="Yandava C."/>
            <person name="Haas B."/>
            <person name="Nusbaum C."/>
            <person name="Birren B."/>
        </authorList>
    </citation>
    <scope>NUCLEOTIDE SEQUENCE</scope>
    <source>
        <strain evidence="2">ATCC 18188</strain>
    </source>
</reference>
<feature type="compositionally biased region" description="Basic and acidic residues" evidence="1">
    <location>
        <begin position="36"/>
        <end position="53"/>
    </location>
</feature>
<dbReference type="Proteomes" id="UP000007802">
    <property type="component" value="Unassembled WGS sequence"/>
</dbReference>
<dbReference type="AlphaFoldDB" id="A0A0J9EP78"/>
<gene>
    <name evidence="2" type="ORF">BDDG_12362</name>
</gene>
<dbReference type="OrthoDB" id="413361at2759"/>
<feature type="region of interest" description="Disordered" evidence="1">
    <location>
        <begin position="20"/>
        <end position="53"/>
    </location>
</feature>
<sequence>MIDESNKLNNEYEDLIEDMISDNTDNSSDQSDNTSEETHMNCDKNKNKDKNVKNTDAASVHNVMKDLVMAKSQKMKVMLKMTDRTVISAAAIEDTKISVKEMNILLNNICYVLKLEVNLMSMTRLNENDIYEMKRSVIYRDLIQTYNDAMTLKARISKSHRYYKNDSELISRDKNY</sequence>
<proteinExistence type="predicted"/>
<dbReference type="EMBL" id="GG749435">
    <property type="protein sequence ID" value="KMW67832.1"/>
    <property type="molecule type" value="Genomic_DNA"/>
</dbReference>